<dbReference type="EMBL" id="KI517464">
    <property type="protein sequence ID" value="ESQ43345.1"/>
    <property type="molecule type" value="Genomic_DNA"/>
</dbReference>
<reference evidence="2 3" key="1">
    <citation type="journal article" date="2013" name="Front. Plant Sci.">
        <title>The Reference Genome of the Halophytic Plant Eutrema salsugineum.</title>
        <authorList>
            <person name="Yang R."/>
            <person name="Jarvis D.E."/>
            <person name="Chen H."/>
            <person name="Beilstein M.A."/>
            <person name="Grimwood J."/>
            <person name="Jenkins J."/>
            <person name="Shu S."/>
            <person name="Prochnik S."/>
            <person name="Xin M."/>
            <person name="Ma C."/>
            <person name="Schmutz J."/>
            <person name="Wing R.A."/>
            <person name="Mitchell-Olds T."/>
            <person name="Schumaker K.S."/>
            <person name="Wang X."/>
        </authorList>
    </citation>
    <scope>NUCLEOTIDE SEQUENCE [LARGE SCALE GENOMIC DNA]</scope>
</reference>
<dbReference type="AlphaFoldDB" id="V4KZE4"/>
<dbReference type="KEGG" id="eus:EUTSA_v10015736mg"/>
<dbReference type="InterPro" id="IPR050232">
    <property type="entry name" value="FBL13/AtMIF1-like"/>
</dbReference>
<dbReference type="PANTHER" id="PTHR31900:SF33">
    <property type="entry name" value="PROTEIN WITH RNI-LIKE_FBD-LIKE DOMAIN"/>
    <property type="match status" value="1"/>
</dbReference>
<feature type="non-terminal residue" evidence="2">
    <location>
        <position position="1"/>
    </location>
</feature>
<dbReference type="PANTHER" id="PTHR31900">
    <property type="entry name" value="F-BOX/RNI SUPERFAMILY PROTEIN-RELATED"/>
    <property type="match status" value="1"/>
</dbReference>
<proteinExistence type="predicted"/>
<dbReference type="Proteomes" id="UP000030689">
    <property type="component" value="Unassembled WGS sequence"/>
</dbReference>
<evidence type="ECO:0000259" key="1">
    <source>
        <dbReference type="SMART" id="SM00579"/>
    </source>
</evidence>
<dbReference type="Gramene" id="ESQ43345">
    <property type="protein sequence ID" value="ESQ43345"/>
    <property type="gene ID" value="EUTSA_v10015736mg"/>
</dbReference>
<dbReference type="InterPro" id="IPR006566">
    <property type="entry name" value="FBD"/>
</dbReference>
<dbReference type="SUPFAM" id="SSF52047">
    <property type="entry name" value="RNI-like"/>
    <property type="match status" value="1"/>
</dbReference>
<dbReference type="OMA" id="WICINLL"/>
<evidence type="ECO:0000313" key="2">
    <source>
        <dbReference type="EMBL" id="ESQ43345.1"/>
    </source>
</evidence>
<accession>V4KZE4</accession>
<feature type="domain" description="FBD" evidence="1">
    <location>
        <begin position="149"/>
        <end position="221"/>
    </location>
</feature>
<gene>
    <name evidence="2" type="ORF">EUTSA_v10015736mg</name>
</gene>
<evidence type="ECO:0000313" key="3">
    <source>
        <dbReference type="Proteomes" id="UP000030689"/>
    </source>
</evidence>
<name>V4KZE4_EUTSA</name>
<protein>
    <recommendedName>
        <fullName evidence="1">FBD domain-containing protein</fullName>
    </recommendedName>
</protein>
<keyword evidence="3" id="KW-1185">Reference proteome</keyword>
<organism evidence="2 3">
    <name type="scientific">Eutrema salsugineum</name>
    <name type="common">Saltwater cress</name>
    <name type="synonym">Sisymbrium salsugineum</name>
    <dbReference type="NCBI Taxonomy" id="72664"/>
    <lineage>
        <taxon>Eukaryota</taxon>
        <taxon>Viridiplantae</taxon>
        <taxon>Streptophyta</taxon>
        <taxon>Embryophyta</taxon>
        <taxon>Tracheophyta</taxon>
        <taxon>Spermatophyta</taxon>
        <taxon>Magnoliopsida</taxon>
        <taxon>eudicotyledons</taxon>
        <taxon>Gunneridae</taxon>
        <taxon>Pentapetalae</taxon>
        <taxon>rosids</taxon>
        <taxon>malvids</taxon>
        <taxon>Brassicales</taxon>
        <taxon>Brassicaceae</taxon>
        <taxon>Eutremeae</taxon>
        <taxon>Eutrema</taxon>
    </lineage>
</organism>
<dbReference type="Pfam" id="PF08387">
    <property type="entry name" value="FBD"/>
    <property type="match status" value="1"/>
</dbReference>
<dbReference type="SMART" id="SM00579">
    <property type="entry name" value="FBD"/>
    <property type="match status" value="1"/>
</dbReference>
<sequence length="221" mass="25059">APDNSAGPVVAIDAPRLQYLRLWDNRAASFILDNMGSLVKADIDTVFDEKYDSNDIQKRNMVRDFLIGISRVKDMIITSATLEAIYDQSRREPLPLFRNLSFLHVKFGGYSWEMLPIFLERCPNLKSLVVGSITDCEEKVGIYLLPLPRCFLASLVYVEIERPFKGESMEMELASYLLENSPILKKLILCLDCSEHKQESVTLKKLISIPRLSTSGQVVVL</sequence>